<protein>
    <submittedName>
        <fullName evidence="2">Uncharacterized protein</fullName>
    </submittedName>
</protein>
<keyword evidence="1" id="KW-0732">Signal</keyword>
<evidence type="ECO:0000256" key="1">
    <source>
        <dbReference type="SAM" id="SignalP"/>
    </source>
</evidence>
<proteinExistence type="predicted"/>
<keyword evidence="3" id="KW-1185">Reference proteome</keyword>
<evidence type="ECO:0000313" key="3">
    <source>
        <dbReference type="Proteomes" id="UP000054498"/>
    </source>
</evidence>
<reference evidence="2 3" key="1">
    <citation type="journal article" date="2013" name="BMC Genomics">
        <title>Reconstruction of the lipid metabolism for the microalga Monoraphidium neglectum from its genome sequence reveals characteristics suitable for biofuel production.</title>
        <authorList>
            <person name="Bogen C."/>
            <person name="Al-Dilaimi A."/>
            <person name="Albersmeier A."/>
            <person name="Wichmann J."/>
            <person name="Grundmann M."/>
            <person name="Rupp O."/>
            <person name="Lauersen K.J."/>
            <person name="Blifernez-Klassen O."/>
            <person name="Kalinowski J."/>
            <person name="Goesmann A."/>
            <person name="Mussgnug J.H."/>
            <person name="Kruse O."/>
        </authorList>
    </citation>
    <scope>NUCLEOTIDE SEQUENCE [LARGE SCALE GENOMIC DNA]</scope>
    <source>
        <strain evidence="2 3">SAG 48.87</strain>
    </source>
</reference>
<dbReference type="RefSeq" id="XP_013897828.1">
    <property type="nucleotide sequence ID" value="XM_014042374.1"/>
</dbReference>
<name>A0A0D2KTL4_9CHLO</name>
<dbReference type="KEGG" id="mng:MNEG_9153"/>
<feature type="signal peptide" evidence="1">
    <location>
        <begin position="1"/>
        <end position="32"/>
    </location>
</feature>
<sequence length="296" mass="30848">MATTTHPARLPAAAAAALLLATLLAAARPAAACRVTNVDVSLSSSPAGLSSTAYTADGVRQHFSLDVNRVTYVPTRTATTACVDSRHEYPVIGTPGGDIAEFIGGFAVYLNLTGQTLTQRPAHCARAPSAAPPSAQNSRLGAQPIGPAASHWQAHGGPASRLRIATIAARRWGTPIGDKVRKTINYAILQGPLNGKAVAVGANKGACSTRSPAISSSAGGSQLFVYHADAIDTIRKNTLTLWFVNYARRNAKTPLDPTTFYNSVKVLQSKHLGATLRLLSPVNTLSVFGVSLTTSN</sequence>
<dbReference type="EMBL" id="KK102055">
    <property type="protein sequence ID" value="KIY98808.1"/>
    <property type="molecule type" value="Genomic_DNA"/>
</dbReference>
<dbReference type="GeneID" id="25742028"/>
<dbReference type="OrthoDB" id="530066at2759"/>
<dbReference type="Proteomes" id="UP000054498">
    <property type="component" value="Unassembled WGS sequence"/>
</dbReference>
<feature type="chain" id="PRO_5002257220" evidence="1">
    <location>
        <begin position="33"/>
        <end position="296"/>
    </location>
</feature>
<dbReference type="AlphaFoldDB" id="A0A0D2KTL4"/>
<organism evidence="2 3">
    <name type="scientific">Monoraphidium neglectum</name>
    <dbReference type="NCBI Taxonomy" id="145388"/>
    <lineage>
        <taxon>Eukaryota</taxon>
        <taxon>Viridiplantae</taxon>
        <taxon>Chlorophyta</taxon>
        <taxon>core chlorophytes</taxon>
        <taxon>Chlorophyceae</taxon>
        <taxon>CS clade</taxon>
        <taxon>Sphaeropleales</taxon>
        <taxon>Selenastraceae</taxon>
        <taxon>Monoraphidium</taxon>
    </lineage>
</organism>
<accession>A0A0D2KTL4</accession>
<evidence type="ECO:0000313" key="2">
    <source>
        <dbReference type="EMBL" id="KIY98808.1"/>
    </source>
</evidence>
<gene>
    <name evidence="2" type="ORF">MNEG_9153</name>
</gene>